<proteinExistence type="inferred from homology"/>
<evidence type="ECO:0000256" key="3">
    <source>
        <dbReference type="ARBA" id="ARBA00012552"/>
    </source>
</evidence>
<dbReference type="PANTHER" id="PTHR18934:SF113">
    <property type="entry name" value="ATP-DEPENDENT RNA HELICASE TDRD9"/>
    <property type="match status" value="1"/>
</dbReference>
<sequence>MDNDDVMDFFDFSKPFVRKVVSAGYCNGAVRPRELDTQRIPERVQLGTEYSASFVKAEETRLINAFSADPIEKAETSRLDDVDDMSSMADEDKEHVRNIRGKELMEPLFTRYNFTVDSTRLSIHTSKAKILEAIRTNPVVILEGMTGCGKTTQVPQYLLEEAYQRKDYCNIVVTQPRKIGAISIAKRVAEERSCELGSLVGFKVGLKEKLSPDTRLVYVTTGILLQWLIKEKSMNRFTHIILDEVHEREVDMDFLLIIVRRLLATNSMNTKVILMSATINGTEFSHYFKIPRPGSLLAPMLSVASNRKYDVREFYLDQIEQLQINFTVNYDKPDICREMYTVAGKLAIYCDRVIDRYEANAAPPSIDYKPSIIIFLPGVNEIERMAEELNKLTSMQGAVAERTEFTVLKLHSLLPPDEQALVFIKPPPGHRKVILATNIAESSITIPDIKFVIDFCLHRILIADTVNNFTSLRTQWASKNNCIQRAGRAGRVMNGRVYRLVEKHFFDKGMSQATEPEMIRCPLGNVVLKAKQLGFGQPHEILAMALSPPNLSDITNTVLQLKEMGALLRTVNGLYSPQDGDLTYLGKLMAQLPLDLHLAKLVVLGYVFSVLEESIIIAAGMNVKNIFYNMRTVGSYVRKLRWADGSGSDGIAILIAYTMWRRTMEQGTGGNAVVWCKRAQLDRKSLMEMAELVQEIKMRLNHANLREVTGPKRVIWDDREKAIVLKVVMAGAFYPHYFSTQPMVEPDKAERRVYLEVGGRDPFSTVFLTGFDNRSYIGPLYREQIKDYISDGDRSKHDTMKVEFENTSKRVYVRFTNPRKSDDPPGRIHDGVYAAVKQQQLRRTFELRVMHQDEAIEFATLHQLGTWKDNEWHPRRIEIPNVHQSVVPRIYMHRVRAIVMHVEHPGKFFLRPLDLSFEESFEAIDQKLNGSGVSLPVFPPRHLFEPRQIVAARMAPNSQRYGRVQLLREQSLAGTVGWEVDFLDYGFTAAVPIGALRKLPGRVAMVPRRVFQATLAEVQSAAVHSPRGFWTPESTRNFQQQVCNRELQVEIYSVVNQVASVVLRHAEQLDGPSINQMLVVSRDAQISEESYLSKLDHHKRTRIQRAISLDKEYEQVIRQDVSDLEHYIDDDALSVPLPSDQLRLRLTLHGPHSPLQMACSSMIFSGYDKVVSFESESINSVLLDPSPQDTHTKMLIAACVNETSGRRLVARQTTMMPNIPGMALLMTLIFAPTCLLKKNQDQTRVTGVIAGLGLHPERHVSIYPEHDLSLPAEVDITADDIVDINALRYSMDSILQSGRNEDSRRLGEYSIEALMVKVKENLISILERERNVTTDHNDMMHDFRWTMGTERGAAEPSQSTEVKRGVYETAIFPLHANLCLPGRDEYQRRHCVELHKLAAADLAFPDGGIRCRLCMLTLEKQQTLRLHLLTQVHLENEKKINFRRA</sequence>
<evidence type="ECO:0000256" key="9">
    <source>
        <dbReference type="ARBA" id="ARBA00022801"/>
    </source>
</evidence>
<dbReference type="PROSITE" id="PS51192">
    <property type="entry name" value="HELICASE_ATP_BIND_1"/>
    <property type="match status" value="1"/>
</dbReference>
<dbReference type="SUPFAM" id="SSF63748">
    <property type="entry name" value="Tudor/PWWP/MBT"/>
    <property type="match status" value="1"/>
</dbReference>
<dbReference type="Gene3D" id="2.40.50.90">
    <property type="match status" value="1"/>
</dbReference>
<dbReference type="InterPro" id="IPR013087">
    <property type="entry name" value="Znf_C2H2_type"/>
</dbReference>
<keyword evidence="8" id="KW-0221">Differentiation</keyword>
<dbReference type="InterPro" id="IPR035437">
    <property type="entry name" value="SNase_OB-fold_sf"/>
</dbReference>
<dbReference type="InterPro" id="IPR002999">
    <property type="entry name" value="Tudor"/>
</dbReference>
<dbReference type="InterPro" id="IPR027417">
    <property type="entry name" value="P-loop_NTPase"/>
</dbReference>
<keyword evidence="12" id="KW-0744">Spermatogenesis</keyword>
<dbReference type="EnsemblMetazoa" id="AATE014418-RA">
    <property type="protein sequence ID" value="AATE014418-PA.1"/>
    <property type="gene ID" value="AATE014418"/>
</dbReference>
<keyword evidence="9" id="KW-0378">Hydrolase</keyword>
<dbReference type="GO" id="GO:0005524">
    <property type="term" value="F:ATP binding"/>
    <property type="evidence" value="ECO:0007669"/>
    <property type="project" value="UniProtKB-KW"/>
</dbReference>
<dbReference type="PANTHER" id="PTHR18934">
    <property type="entry name" value="ATP-DEPENDENT RNA HELICASE"/>
    <property type="match status" value="1"/>
</dbReference>
<comment type="catalytic activity">
    <reaction evidence="15">
        <text>ATP + H2O = ADP + phosphate + H(+)</text>
        <dbReference type="Rhea" id="RHEA:13065"/>
        <dbReference type="ChEBI" id="CHEBI:15377"/>
        <dbReference type="ChEBI" id="CHEBI:15378"/>
        <dbReference type="ChEBI" id="CHEBI:30616"/>
        <dbReference type="ChEBI" id="CHEBI:43474"/>
        <dbReference type="ChEBI" id="CHEBI:456216"/>
        <dbReference type="EC" id="3.6.4.13"/>
    </reaction>
</comment>
<evidence type="ECO:0000256" key="14">
    <source>
        <dbReference type="ARBA" id="ARBA00023254"/>
    </source>
</evidence>
<dbReference type="InterPro" id="IPR001650">
    <property type="entry name" value="Helicase_C-like"/>
</dbReference>
<keyword evidence="11" id="KW-0067">ATP-binding</keyword>
<comment type="subcellular location">
    <subcellularLocation>
        <location evidence="1">Cytoplasm</location>
    </subcellularLocation>
</comment>
<keyword evidence="6" id="KW-0963">Cytoplasm</keyword>
<reference evidence="16" key="1">
    <citation type="submission" date="2022-08" db="UniProtKB">
        <authorList>
            <consortium name="EnsemblMetazoa"/>
        </authorList>
    </citation>
    <scope>IDENTIFICATION</scope>
    <source>
        <strain evidence="16">EBRO</strain>
    </source>
</reference>
<evidence type="ECO:0000256" key="5">
    <source>
        <dbReference type="ARBA" id="ARBA00022473"/>
    </source>
</evidence>
<evidence type="ECO:0000256" key="8">
    <source>
        <dbReference type="ARBA" id="ARBA00022782"/>
    </source>
</evidence>
<dbReference type="GO" id="GO:0016787">
    <property type="term" value="F:hydrolase activity"/>
    <property type="evidence" value="ECO:0007669"/>
    <property type="project" value="UniProtKB-KW"/>
</dbReference>
<dbReference type="VEuPathDB" id="VectorBase:AATE014418"/>
<dbReference type="GO" id="GO:0007283">
    <property type="term" value="P:spermatogenesis"/>
    <property type="evidence" value="ECO:0007669"/>
    <property type="project" value="UniProtKB-KW"/>
</dbReference>
<evidence type="ECO:0000256" key="2">
    <source>
        <dbReference type="ARBA" id="ARBA00008792"/>
    </source>
</evidence>
<dbReference type="Gene3D" id="1.20.120.1080">
    <property type="match status" value="1"/>
</dbReference>
<dbReference type="InterPro" id="IPR007502">
    <property type="entry name" value="Helicase-assoc_dom"/>
</dbReference>
<evidence type="ECO:0000256" key="15">
    <source>
        <dbReference type="ARBA" id="ARBA00047984"/>
    </source>
</evidence>
<evidence type="ECO:0000256" key="11">
    <source>
        <dbReference type="ARBA" id="ARBA00022840"/>
    </source>
</evidence>
<evidence type="ECO:0000256" key="7">
    <source>
        <dbReference type="ARBA" id="ARBA00022741"/>
    </source>
</evidence>
<dbReference type="GO" id="GO:0031047">
    <property type="term" value="P:regulatory ncRNA-mediated gene silencing"/>
    <property type="evidence" value="ECO:0007669"/>
    <property type="project" value="UniProtKB-KW"/>
</dbReference>
<evidence type="ECO:0000256" key="1">
    <source>
        <dbReference type="ARBA" id="ARBA00004496"/>
    </source>
</evidence>
<evidence type="ECO:0000256" key="12">
    <source>
        <dbReference type="ARBA" id="ARBA00022871"/>
    </source>
</evidence>
<dbReference type="Gene3D" id="3.40.50.300">
    <property type="entry name" value="P-loop containing nucleotide triphosphate hydrolases"/>
    <property type="match status" value="2"/>
</dbReference>
<dbReference type="GO" id="GO:0030154">
    <property type="term" value="P:cell differentiation"/>
    <property type="evidence" value="ECO:0007669"/>
    <property type="project" value="UniProtKB-KW"/>
</dbReference>
<dbReference type="Pfam" id="PF00567">
    <property type="entry name" value="TUDOR"/>
    <property type="match status" value="1"/>
</dbReference>
<evidence type="ECO:0000256" key="10">
    <source>
        <dbReference type="ARBA" id="ARBA00022806"/>
    </source>
</evidence>
<dbReference type="SUPFAM" id="SSF52540">
    <property type="entry name" value="P-loop containing nucleoside triphosphate hydrolases"/>
    <property type="match status" value="1"/>
</dbReference>
<dbReference type="PROSITE" id="PS51194">
    <property type="entry name" value="HELICASE_CTER"/>
    <property type="match status" value="1"/>
</dbReference>
<dbReference type="SMART" id="SM00487">
    <property type="entry name" value="DEXDc"/>
    <property type="match status" value="1"/>
</dbReference>
<dbReference type="InterPro" id="IPR014001">
    <property type="entry name" value="Helicase_ATP-bd"/>
</dbReference>
<dbReference type="SMART" id="SM00490">
    <property type="entry name" value="HELICc"/>
    <property type="match status" value="1"/>
</dbReference>
<accession>A0A182JAG0</accession>
<dbReference type="CDD" id="cd18791">
    <property type="entry name" value="SF2_C_RHA"/>
    <property type="match status" value="1"/>
</dbReference>
<dbReference type="Pfam" id="PF00270">
    <property type="entry name" value="DEAD"/>
    <property type="match status" value="1"/>
</dbReference>
<dbReference type="SMART" id="SM00847">
    <property type="entry name" value="HA2"/>
    <property type="match status" value="1"/>
</dbReference>
<evidence type="ECO:0000256" key="6">
    <source>
        <dbReference type="ARBA" id="ARBA00022490"/>
    </source>
</evidence>
<keyword evidence="14" id="KW-0469">Meiosis</keyword>
<keyword evidence="13" id="KW-0943">RNA-mediated gene silencing</keyword>
<evidence type="ECO:0000256" key="13">
    <source>
        <dbReference type="ARBA" id="ARBA00023158"/>
    </source>
</evidence>
<protein>
    <recommendedName>
        <fullName evidence="4">Probable ATP-dependent RNA helicase spindle-E</fullName>
        <ecNumber evidence="3">3.6.4.13</ecNumber>
    </recommendedName>
</protein>
<dbReference type="GO" id="GO:0003723">
    <property type="term" value="F:RNA binding"/>
    <property type="evidence" value="ECO:0007669"/>
    <property type="project" value="TreeGrafter"/>
</dbReference>
<dbReference type="GO" id="GO:0005737">
    <property type="term" value="C:cytoplasm"/>
    <property type="evidence" value="ECO:0007669"/>
    <property type="project" value="UniProtKB-SubCell"/>
</dbReference>
<dbReference type="Gene3D" id="2.30.30.140">
    <property type="match status" value="1"/>
</dbReference>
<dbReference type="PROSITE" id="PS00028">
    <property type="entry name" value="ZINC_FINGER_C2H2_1"/>
    <property type="match status" value="1"/>
</dbReference>
<dbReference type="InterPro" id="IPR011545">
    <property type="entry name" value="DEAD/DEAH_box_helicase_dom"/>
</dbReference>
<evidence type="ECO:0000256" key="4">
    <source>
        <dbReference type="ARBA" id="ARBA00013352"/>
    </source>
</evidence>
<name>A0A182JAG0_ANOAO</name>
<keyword evidence="10" id="KW-0347">Helicase</keyword>
<keyword evidence="5" id="KW-0217">Developmental protein</keyword>
<dbReference type="Pfam" id="PF00271">
    <property type="entry name" value="Helicase_C"/>
    <property type="match status" value="1"/>
</dbReference>
<comment type="similarity">
    <text evidence="2">Belongs to the DEAD box helicase family. DEAH subfamily.</text>
</comment>
<dbReference type="GO" id="GO:0051321">
    <property type="term" value="P:meiotic cell cycle"/>
    <property type="evidence" value="ECO:0007669"/>
    <property type="project" value="UniProtKB-KW"/>
</dbReference>
<organism evidence="16">
    <name type="scientific">Anopheles atroparvus</name>
    <name type="common">European mosquito</name>
    <dbReference type="NCBI Taxonomy" id="41427"/>
    <lineage>
        <taxon>Eukaryota</taxon>
        <taxon>Metazoa</taxon>
        <taxon>Ecdysozoa</taxon>
        <taxon>Arthropoda</taxon>
        <taxon>Hexapoda</taxon>
        <taxon>Insecta</taxon>
        <taxon>Pterygota</taxon>
        <taxon>Neoptera</taxon>
        <taxon>Endopterygota</taxon>
        <taxon>Diptera</taxon>
        <taxon>Nematocera</taxon>
        <taxon>Culicoidea</taxon>
        <taxon>Culicidae</taxon>
        <taxon>Anophelinae</taxon>
        <taxon>Anopheles</taxon>
    </lineage>
</organism>
<evidence type="ECO:0000313" key="16">
    <source>
        <dbReference type="EnsemblMetazoa" id="AATE014418-PA.1"/>
    </source>
</evidence>
<dbReference type="STRING" id="41427.A0A182JAG0"/>
<dbReference type="EC" id="3.6.4.13" evidence="3"/>
<dbReference type="GO" id="GO:0003724">
    <property type="term" value="F:RNA helicase activity"/>
    <property type="evidence" value="ECO:0007669"/>
    <property type="project" value="UniProtKB-EC"/>
</dbReference>
<keyword evidence="7" id="KW-0547">Nucleotide-binding</keyword>